<dbReference type="GO" id="GO:0009416">
    <property type="term" value="P:response to light stimulus"/>
    <property type="evidence" value="ECO:0007669"/>
    <property type="project" value="TreeGrafter"/>
</dbReference>
<keyword evidence="2 4" id="KW-0274">FAD</keyword>
<dbReference type="SUPFAM" id="SSF48173">
    <property type="entry name" value="Cryptochrome/photolyase FAD-binding domain"/>
    <property type="match status" value="1"/>
</dbReference>
<feature type="binding site" evidence="4">
    <location>
        <begin position="396"/>
        <end position="398"/>
    </location>
    <ligand>
        <name>FAD</name>
        <dbReference type="ChEBI" id="CHEBI:57692"/>
    </ligand>
</feature>
<reference evidence="9 10" key="1">
    <citation type="submission" date="2018-05" db="EMBL/GenBank/DDBJ databases">
        <title>Brachybacterium sp. M1HQ-2T, whole genome shotgun sequence.</title>
        <authorList>
            <person name="Tuo L."/>
        </authorList>
    </citation>
    <scope>NUCLEOTIDE SEQUENCE [LARGE SCALE GENOMIC DNA]</scope>
    <source>
        <strain evidence="9 10">M1HQ-2</strain>
    </source>
</reference>
<keyword evidence="1 4" id="KW-0285">Flavoprotein</keyword>
<dbReference type="PANTHER" id="PTHR11455">
    <property type="entry name" value="CRYPTOCHROME"/>
    <property type="match status" value="1"/>
</dbReference>
<dbReference type="Proteomes" id="UP000245590">
    <property type="component" value="Unassembled WGS sequence"/>
</dbReference>
<keyword evidence="9" id="KW-0456">Lyase</keyword>
<dbReference type="Pfam" id="PF00875">
    <property type="entry name" value="DNA_photolyase"/>
    <property type="match status" value="1"/>
</dbReference>
<dbReference type="PROSITE" id="PS51645">
    <property type="entry name" value="PHR_CRY_ALPHA_BETA"/>
    <property type="match status" value="1"/>
</dbReference>
<evidence type="ECO:0000256" key="6">
    <source>
        <dbReference type="RuleBase" id="RU004182"/>
    </source>
</evidence>
<dbReference type="Gene3D" id="1.25.40.80">
    <property type="match status" value="1"/>
</dbReference>
<dbReference type="RefSeq" id="WP_109274096.1">
    <property type="nucleotide sequence ID" value="NZ_QFKX01000001.1"/>
</dbReference>
<evidence type="ECO:0000259" key="8">
    <source>
        <dbReference type="PROSITE" id="PS51645"/>
    </source>
</evidence>
<dbReference type="EMBL" id="QFKX01000001">
    <property type="protein sequence ID" value="PWH07212.1"/>
    <property type="molecule type" value="Genomic_DNA"/>
</dbReference>
<dbReference type="GO" id="GO:0003904">
    <property type="term" value="F:deoxyribodipyrimidine photo-lyase activity"/>
    <property type="evidence" value="ECO:0007669"/>
    <property type="project" value="TreeGrafter"/>
</dbReference>
<dbReference type="SUPFAM" id="SSF52425">
    <property type="entry name" value="Cryptochrome/photolyase, N-terminal domain"/>
    <property type="match status" value="1"/>
</dbReference>
<dbReference type="GO" id="GO:0003677">
    <property type="term" value="F:DNA binding"/>
    <property type="evidence" value="ECO:0007669"/>
    <property type="project" value="TreeGrafter"/>
</dbReference>
<feature type="binding site" evidence="4">
    <location>
        <position position="296"/>
    </location>
    <ligand>
        <name>FAD</name>
        <dbReference type="ChEBI" id="CHEBI:57692"/>
    </ligand>
</feature>
<sequence length="478" mass="54347">MTSIWWIRDDLRLHDNAALTAAADAGPVIALHIDESVPGARRPGGATRWWLHQSLSALASRLREHGIPLVLADGDPRQVLPALVAESAAGAVHWQRRYHAPHRAVDAEVKTALRENGIDAESHPGHLLHEPWTIRTGQGSDYRVFTPFARACEEAPTPQRPRGVPDGLEGPAAGVRAAGHEVRTWLRAEDFAHRLAERGWEPSHPDWAGGLRDTWTPGEDGARSRLDELSDVLSRYDSEQDRPDREGTSRLSPHLRFGEISVREVWHRSLGRGPHADVRRTGGQGRGVQGKGAQAFRRQLLWRDFAWHRLFHVPTLATNNIRSRFDTLDWREDSQELRAWQHGRTGIPLVDAGMRELWETGFMHNRVRLVVGSFLTKNLRQHWRRGEEWFWDTLVDADEASNPFNWQWVAGSGDDAAPYFRIFNPERQRERFDPDCSYVRRWVPELSGFEEERLEPIVDLAASRRDALAAYEATADPD</sequence>
<organism evidence="9 10">
    <name type="scientific">Brachybacterium endophyticum</name>
    <dbReference type="NCBI Taxonomy" id="2182385"/>
    <lineage>
        <taxon>Bacteria</taxon>
        <taxon>Bacillati</taxon>
        <taxon>Actinomycetota</taxon>
        <taxon>Actinomycetes</taxon>
        <taxon>Micrococcales</taxon>
        <taxon>Dermabacteraceae</taxon>
        <taxon>Brachybacterium</taxon>
    </lineage>
</organism>
<evidence type="ECO:0000313" key="9">
    <source>
        <dbReference type="EMBL" id="PWH07212.1"/>
    </source>
</evidence>
<dbReference type="InterPro" id="IPR002081">
    <property type="entry name" value="Cryptochrome/DNA_photolyase_1"/>
</dbReference>
<name>A0A2U2RMW9_9MICO</name>
<keyword evidence="3 6" id="KW-0157">Chromophore</keyword>
<comment type="caution">
    <text evidence="9">The sequence shown here is derived from an EMBL/GenBank/DDBJ whole genome shotgun (WGS) entry which is preliminary data.</text>
</comment>
<dbReference type="PRINTS" id="PR00147">
    <property type="entry name" value="DNAPHOTLYASE"/>
</dbReference>
<evidence type="ECO:0000313" key="10">
    <source>
        <dbReference type="Proteomes" id="UP000245590"/>
    </source>
</evidence>
<dbReference type="InterPro" id="IPR036134">
    <property type="entry name" value="Crypto/Photolyase_FAD-like_sf"/>
</dbReference>
<accession>A0A2U2RMW9</accession>
<feature type="site" description="Electron transfer via tryptophanyl radical" evidence="5">
    <location>
        <position position="330"/>
    </location>
</feature>
<feature type="region of interest" description="Disordered" evidence="7">
    <location>
        <begin position="200"/>
        <end position="223"/>
    </location>
</feature>
<dbReference type="AlphaFoldDB" id="A0A2U2RMW9"/>
<protein>
    <submittedName>
        <fullName evidence="9">Deoxyribodipyrimidine photolyase</fullName>
    </submittedName>
</protein>
<dbReference type="InterPro" id="IPR018394">
    <property type="entry name" value="DNA_photolyase_1_CS_C"/>
</dbReference>
<evidence type="ECO:0000256" key="1">
    <source>
        <dbReference type="ARBA" id="ARBA00022630"/>
    </source>
</evidence>
<evidence type="ECO:0000256" key="2">
    <source>
        <dbReference type="ARBA" id="ARBA00022827"/>
    </source>
</evidence>
<dbReference type="GO" id="GO:0006139">
    <property type="term" value="P:nucleobase-containing compound metabolic process"/>
    <property type="evidence" value="ECO:0007669"/>
    <property type="project" value="UniProtKB-ARBA"/>
</dbReference>
<dbReference type="GO" id="GO:0071949">
    <property type="term" value="F:FAD binding"/>
    <property type="evidence" value="ECO:0007669"/>
    <property type="project" value="TreeGrafter"/>
</dbReference>
<dbReference type="Gene3D" id="1.10.579.10">
    <property type="entry name" value="DNA Cyclobutane Dipyrimidine Photolyase, subunit A, domain 3"/>
    <property type="match status" value="1"/>
</dbReference>
<evidence type="ECO:0000256" key="4">
    <source>
        <dbReference type="PIRSR" id="PIRSR602081-1"/>
    </source>
</evidence>
<dbReference type="PANTHER" id="PTHR11455:SF9">
    <property type="entry name" value="CRYPTOCHROME CIRCADIAN CLOCK 5 ISOFORM X1"/>
    <property type="match status" value="1"/>
</dbReference>
<evidence type="ECO:0000256" key="3">
    <source>
        <dbReference type="ARBA" id="ARBA00022991"/>
    </source>
</evidence>
<dbReference type="InterPro" id="IPR036155">
    <property type="entry name" value="Crypto/Photolyase_N_sf"/>
</dbReference>
<keyword evidence="10" id="KW-1185">Reference proteome</keyword>
<dbReference type="OrthoDB" id="9772484at2"/>
<dbReference type="GO" id="GO:0006950">
    <property type="term" value="P:response to stress"/>
    <property type="evidence" value="ECO:0007669"/>
    <property type="project" value="UniProtKB-ARBA"/>
</dbReference>
<dbReference type="InterPro" id="IPR006050">
    <property type="entry name" value="DNA_photolyase_N"/>
</dbReference>
<evidence type="ECO:0000256" key="5">
    <source>
        <dbReference type="PIRSR" id="PIRSR602081-2"/>
    </source>
</evidence>
<feature type="binding site" evidence="4">
    <location>
        <begin position="248"/>
        <end position="252"/>
    </location>
    <ligand>
        <name>FAD</name>
        <dbReference type="ChEBI" id="CHEBI:57692"/>
    </ligand>
</feature>
<feature type="binding site" evidence="4">
    <location>
        <position position="236"/>
    </location>
    <ligand>
        <name>FAD</name>
        <dbReference type="ChEBI" id="CHEBI:57692"/>
    </ligand>
</feature>
<feature type="site" description="Electron transfer via tryptophanyl radical" evidence="5">
    <location>
        <position position="383"/>
    </location>
</feature>
<dbReference type="InterPro" id="IPR014729">
    <property type="entry name" value="Rossmann-like_a/b/a_fold"/>
</dbReference>
<evidence type="ECO:0000256" key="7">
    <source>
        <dbReference type="SAM" id="MobiDB-lite"/>
    </source>
</evidence>
<dbReference type="PROSITE" id="PS00394">
    <property type="entry name" value="DNA_PHOTOLYASES_1_1"/>
    <property type="match status" value="1"/>
</dbReference>
<feature type="domain" description="Photolyase/cryptochrome alpha/beta" evidence="8">
    <location>
        <begin position="1"/>
        <end position="128"/>
    </location>
</feature>
<comment type="similarity">
    <text evidence="6">Belongs to the DNA photolyase family.</text>
</comment>
<dbReference type="InterPro" id="IPR005101">
    <property type="entry name" value="Cryptochr/Photolyase_FAD-bd"/>
</dbReference>
<proteinExistence type="inferred from homology"/>
<dbReference type="Gene3D" id="3.40.50.620">
    <property type="entry name" value="HUPs"/>
    <property type="match status" value="1"/>
</dbReference>
<dbReference type="Pfam" id="PF03441">
    <property type="entry name" value="FAD_binding_7"/>
    <property type="match status" value="1"/>
</dbReference>
<gene>
    <name evidence="9" type="ORF">DEO23_00675</name>
</gene>
<comment type="cofactor">
    <cofactor evidence="4">
        <name>FAD</name>
        <dbReference type="ChEBI" id="CHEBI:57692"/>
    </cofactor>
    <text evidence="4">Binds 1 FAD per subunit.</text>
</comment>
<feature type="site" description="Electron transfer via tryptophanyl radical" evidence="5">
    <location>
        <position position="406"/>
    </location>
</feature>